<accession>A0A1D2NFS5</accession>
<dbReference type="Pfam" id="PF02825">
    <property type="entry name" value="WWE"/>
    <property type="match status" value="1"/>
</dbReference>
<dbReference type="SUPFAM" id="SSF53474">
    <property type="entry name" value="alpha/beta-Hydrolases"/>
    <property type="match status" value="1"/>
</dbReference>
<dbReference type="GO" id="GO:0004620">
    <property type="term" value="F:phospholipase activity"/>
    <property type="evidence" value="ECO:0007669"/>
    <property type="project" value="TreeGrafter"/>
</dbReference>
<evidence type="ECO:0000313" key="5">
    <source>
        <dbReference type="Proteomes" id="UP000094527"/>
    </source>
</evidence>
<feature type="domain" description="DDHD" evidence="3">
    <location>
        <begin position="491"/>
        <end position="584"/>
    </location>
</feature>
<dbReference type="PANTHER" id="PTHR23509">
    <property type="entry name" value="PA-PL1 PHOSPHOLIPASE FAMILY"/>
    <property type="match status" value="1"/>
</dbReference>
<dbReference type="SMART" id="SM01127">
    <property type="entry name" value="DDHD"/>
    <property type="match status" value="1"/>
</dbReference>
<dbReference type="Proteomes" id="UP000094527">
    <property type="component" value="Unassembled WGS sequence"/>
</dbReference>
<dbReference type="EMBL" id="LJIJ01000054">
    <property type="protein sequence ID" value="ODN04128.1"/>
    <property type="molecule type" value="Genomic_DNA"/>
</dbReference>
<dbReference type="OrthoDB" id="69269at2759"/>
<comment type="similarity">
    <text evidence="1">Belongs to the PA-PLA1 family.</text>
</comment>
<proteinExistence type="inferred from homology"/>
<name>A0A1D2NFS5_ORCCI</name>
<evidence type="ECO:0000256" key="1">
    <source>
        <dbReference type="ARBA" id="ARBA00038464"/>
    </source>
</evidence>
<dbReference type="InterPro" id="IPR004170">
    <property type="entry name" value="WWE_dom"/>
</dbReference>
<evidence type="ECO:0000259" key="3">
    <source>
        <dbReference type="PROSITE" id="PS51043"/>
    </source>
</evidence>
<dbReference type="AlphaFoldDB" id="A0A1D2NFS5"/>
<feature type="domain" description="WWE" evidence="2">
    <location>
        <begin position="80"/>
        <end position="159"/>
    </location>
</feature>
<dbReference type="PROSITE" id="PS50918">
    <property type="entry name" value="WWE"/>
    <property type="match status" value="1"/>
</dbReference>
<sequence>MVGCSRRLDLRRLDHLQVKFFYGVNRFPGDAGGISSSSYAFGTPTPSLTAVASPLQASRPSVASTVQAATAYFPHPPEGQQFIPQRLSPLTYHWFHRKDIDGKTTWKPFSIIDSVALEDAFANDPDRLVSTDGGRYDVSVKKRVKMAVYWEEAPVDVRRGSWFFKGPMDKRFVPYDEEFSKYLEKEYSDCMSSGVWQKRLEFPDGESVILHNAGVVVHFCQAAAPDDWGNLPESQIRPRVVKRGCDEMEVEDGEAAQVDHLVFVVHGIGPICDFKLRNIVEAVDDFRGLSFQLINSHFRESIEKNMVGRVEFLPVSWHKALHGDKGIDEQLKRITLRSIPKFRDFTNDTLLDILFYTSPMFCQVIQYNVVYHPTELNQDPYNNNLTIITSVGGELNRLYKLFLTRNPSFKGQVSLTGHSLGSLILFDLLAHQPRGDTSVTETDIGGDEQELLTAQVAPVEEATPGLSQSRIVSYTVGNAGTGQPYINYPPLDFNPTAFFALGSPIAMFVTVRGIENLGNDFRLPTCAAFFNIFHPYDPVAYRMETLIDPTFDSRPVLIPHHKGRKRIHLGKWGKLILVTNVAMQ</sequence>
<dbReference type="InterPro" id="IPR057825">
    <property type="entry name" value="WWE_SEC23-DDH2"/>
</dbReference>
<evidence type="ECO:0000313" key="4">
    <source>
        <dbReference type="EMBL" id="ODN04128.1"/>
    </source>
</evidence>
<comment type="caution">
    <text evidence="4">The sequence shown here is derived from an EMBL/GenBank/DDBJ whole genome shotgun (WGS) entry which is preliminary data.</text>
</comment>
<dbReference type="InterPro" id="IPR004177">
    <property type="entry name" value="DDHD_dom"/>
</dbReference>
<dbReference type="InterPro" id="IPR058055">
    <property type="entry name" value="PA-PLA1"/>
</dbReference>
<dbReference type="PANTHER" id="PTHR23509:SF10">
    <property type="entry name" value="LD21067P"/>
    <property type="match status" value="1"/>
</dbReference>
<dbReference type="Pfam" id="PF23464">
    <property type="entry name" value="WWE_3"/>
    <property type="match status" value="1"/>
</dbReference>
<dbReference type="STRING" id="48709.A0A1D2NFS5"/>
<organism evidence="4 5">
    <name type="scientific">Orchesella cincta</name>
    <name type="common">Springtail</name>
    <name type="synonym">Podura cincta</name>
    <dbReference type="NCBI Taxonomy" id="48709"/>
    <lineage>
        <taxon>Eukaryota</taxon>
        <taxon>Metazoa</taxon>
        <taxon>Ecdysozoa</taxon>
        <taxon>Arthropoda</taxon>
        <taxon>Hexapoda</taxon>
        <taxon>Collembola</taxon>
        <taxon>Entomobryomorpha</taxon>
        <taxon>Entomobryoidea</taxon>
        <taxon>Orchesellidae</taxon>
        <taxon>Orchesellinae</taxon>
        <taxon>Orchesella</taxon>
    </lineage>
</organism>
<dbReference type="OMA" id="DWIFEAT"/>
<keyword evidence="5" id="KW-1185">Reference proteome</keyword>
<gene>
    <name evidence="4" type="ORF">Ocin01_02549</name>
</gene>
<evidence type="ECO:0000259" key="2">
    <source>
        <dbReference type="PROSITE" id="PS50918"/>
    </source>
</evidence>
<dbReference type="GO" id="GO:0046872">
    <property type="term" value="F:metal ion binding"/>
    <property type="evidence" value="ECO:0007669"/>
    <property type="project" value="InterPro"/>
</dbReference>
<reference evidence="4 5" key="1">
    <citation type="journal article" date="2016" name="Genome Biol. Evol.">
        <title>Gene Family Evolution Reflects Adaptation to Soil Environmental Stressors in the Genome of the Collembolan Orchesella cincta.</title>
        <authorList>
            <person name="Faddeeva-Vakhrusheva A."/>
            <person name="Derks M.F."/>
            <person name="Anvar S.Y."/>
            <person name="Agamennone V."/>
            <person name="Suring W."/>
            <person name="Smit S."/>
            <person name="van Straalen N.M."/>
            <person name="Roelofs D."/>
        </authorList>
    </citation>
    <scope>NUCLEOTIDE SEQUENCE [LARGE SCALE GENOMIC DNA]</scope>
    <source>
        <tissue evidence="4">Mixed pool</tissue>
    </source>
</reference>
<protein>
    <submittedName>
        <fullName evidence="4">Phospholipase DDHD2</fullName>
    </submittedName>
</protein>
<dbReference type="Pfam" id="PF02862">
    <property type="entry name" value="DDHD"/>
    <property type="match status" value="1"/>
</dbReference>
<dbReference type="GO" id="GO:0030134">
    <property type="term" value="C:COPII-coated ER to Golgi transport vesicle"/>
    <property type="evidence" value="ECO:0007669"/>
    <property type="project" value="TreeGrafter"/>
</dbReference>
<dbReference type="InterPro" id="IPR029058">
    <property type="entry name" value="AB_hydrolase_fold"/>
</dbReference>
<dbReference type="PROSITE" id="PS51043">
    <property type="entry name" value="DDHD"/>
    <property type="match status" value="1"/>
</dbReference>